<comment type="function">
    <text evidence="15">Involved in base excision repair of DNA damaged by oxidation or by mutagenic agents. Acts as DNA glycosylase that recognizes and removes damaged bases. Has a preference for oxidized purines, such as 7,8-dihydro-8-oxoguanine (8-oxoG). Has AP (apurinic/apyrimidinic) lyase activity and introduces nicks in the DNA strand. Cleaves the DNA backbone by beta-delta elimination to generate a single-strand break at the site of the removed base with both 3'- and 5'-phosphates.</text>
</comment>
<keyword evidence="13 15" id="KW-0326">Glycosidase</keyword>
<evidence type="ECO:0000256" key="1">
    <source>
        <dbReference type="ARBA" id="ARBA00001668"/>
    </source>
</evidence>
<evidence type="ECO:0000313" key="19">
    <source>
        <dbReference type="Proteomes" id="UP000051315"/>
    </source>
</evidence>
<accession>A0A0R1W7P8</accession>
<dbReference type="InterPro" id="IPR035937">
    <property type="entry name" value="FPG_N"/>
</dbReference>
<dbReference type="InterPro" id="IPR020629">
    <property type="entry name" value="FPG_Glyclase"/>
</dbReference>
<proteinExistence type="inferred from homology"/>
<keyword evidence="4 15" id="KW-0479">Metal-binding</keyword>
<dbReference type="Proteomes" id="UP000051315">
    <property type="component" value="Unassembled WGS sequence"/>
</dbReference>
<evidence type="ECO:0000256" key="3">
    <source>
        <dbReference type="ARBA" id="ARBA00011245"/>
    </source>
</evidence>
<dbReference type="STRING" id="1423735.FC15_GL001050"/>
<feature type="domain" description="Formamidopyrimidine-DNA glycosylase catalytic" evidence="17">
    <location>
        <begin position="2"/>
        <end position="114"/>
    </location>
</feature>
<dbReference type="GO" id="GO:0003690">
    <property type="term" value="F:double-stranded DNA binding"/>
    <property type="evidence" value="ECO:0007669"/>
    <property type="project" value="UniProtKB-ARBA"/>
</dbReference>
<evidence type="ECO:0000256" key="15">
    <source>
        <dbReference type="HAMAP-Rule" id="MF_00103"/>
    </source>
</evidence>
<evidence type="ECO:0000256" key="9">
    <source>
        <dbReference type="ARBA" id="ARBA00023125"/>
    </source>
</evidence>
<evidence type="ECO:0000256" key="7">
    <source>
        <dbReference type="ARBA" id="ARBA00022801"/>
    </source>
</evidence>
<feature type="active site" description="Schiff-base intermediate with DNA" evidence="15">
    <location>
        <position position="2"/>
    </location>
</feature>
<dbReference type="HAMAP" id="MF_00103">
    <property type="entry name" value="Fapy_DNA_glycosyl"/>
    <property type="match status" value="1"/>
</dbReference>
<comment type="caution">
    <text evidence="15">Lacks conserved residue(s) required for the propagation of feature annotation.</text>
</comment>
<dbReference type="OrthoDB" id="9800855at2"/>
<dbReference type="GO" id="GO:0008270">
    <property type="term" value="F:zinc ion binding"/>
    <property type="evidence" value="ECO:0007669"/>
    <property type="project" value="UniProtKB-UniRule"/>
</dbReference>
<dbReference type="PATRIC" id="fig|1423735.3.peg.1092"/>
<keyword evidence="10 15" id="KW-0234">DNA repair</keyword>
<reference evidence="18 19" key="1">
    <citation type="journal article" date="2015" name="Genome Announc.">
        <title>Expanding the biotechnology potential of lactobacilli through comparative genomics of 213 strains and associated genera.</title>
        <authorList>
            <person name="Sun Z."/>
            <person name="Harris H.M."/>
            <person name="McCann A."/>
            <person name="Guo C."/>
            <person name="Argimon S."/>
            <person name="Zhang W."/>
            <person name="Yang X."/>
            <person name="Jeffery I.B."/>
            <person name="Cooney J.C."/>
            <person name="Kagawa T.F."/>
            <person name="Liu W."/>
            <person name="Song Y."/>
            <person name="Salvetti E."/>
            <person name="Wrobel A."/>
            <person name="Rasinkangas P."/>
            <person name="Parkhill J."/>
            <person name="Rea M.C."/>
            <person name="O'Sullivan O."/>
            <person name="Ritari J."/>
            <person name="Douillard F.P."/>
            <person name="Paul Ross R."/>
            <person name="Yang R."/>
            <person name="Briner A.E."/>
            <person name="Felis G.E."/>
            <person name="de Vos W.M."/>
            <person name="Barrangou R."/>
            <person name="Klaenhammer T.R."/>
            <person name="Caufield P.W."/>
            <person name="Cui Y."/>
            <person name="Zhang H."/>
            <person name="O'Toole P.W."/>
        </authorList>
    </citation>
    <scope>NUCLEOTIDE SEQUENCE [LARGE SCALE GENOMIC DNA]</scope>
    <source>
        <strain evidence="18 19">DSM 17758</strain>
    </source>
</reference>
<evidence type="ECO:0000256" key="8">
    <source>
        <dbReference type="ARBA" id="ARBA00022833"/>
    </source>
</evidence>
<evidence type="ECO:0000313" key="18">
    <source>
        <dbReference type="EMBL" id="KRM11283.1"/>
    </source>
</evidence>
<keyword evidence="11 15" id="KW-0456">Lyase</keyword>
<dbReference type="PROSITE" id="PS51068">
    <property type="entry name" value="FPG_CAT"/>
    <property type="match status" value="1"/>
</dbReference>
<dbReference type="Gene3D" id="3.20.190.10">
    <property type="entry name" value="MutM-like, N-terminal"/>
    <property type="match status" value="1"/>
</dbReference>
<comment type="catalytic activity">
    <reaction evidence="14 15">
        <text>2'-deoxyribonucleotide-(2'-deoxyribose 5'-phosphate)-2'-deoxyribonucleotide-DNA = a 3'-end 2'-deoxyribonucleotide-(2,3-dehydro-2,3-deoxyribose 5'-phosphate)-DNA + a 5'-end 5'-phospho-2'-deoxyribonucleoside-DNA + H(+)</text>
        <dbReference type="Rhea" id="RHEA:66592"/>
        <dbReference type="Rhea" id="RHEA-COMP:13180"/>
        <dbReference type="Rhea" id="RHEA-COMP:16897"/>
        <dbReference type="Rhea" id="RHEA-COMP:17067"/>
        <dbReference type="ChEBI" id="CHEBI:15378"/>
        <dbReference type="ChEBI" id="CHEBI:136412"/>
        <dbReference type="ChEBI" id="CHEBI:157695"/>
        <dbReference type="ChEBI" id="CHEBI:167181"/>
        <dbReference type="EC" id="4.2.99.18"/>
    </reaction>
</comment>
<protein>
    <recommendedName>
        <fullName evidence="15">Formamidopyrimidine-DNA glycosylase</fullName>
        <shortName evidence="15">Fapy-DNA glycosylase</shortName>
        <ecNumber evidence="15">3.2.2.23</ecNumber>
    </recommendedName>
    <alternativeName>
        <fullName evidence="15">DNA-(apurinic or apyrimidinic site) lyase MutM</fullName>
        <shortName evidence="15">AP lyase MutM</shortName>
        <ecNumber evidence="15">4.2.99.18</ecNumber>
    </alternativeName>
</protein>
<dbReference type="GO" id="GO:0003684">
    <property type="term" value="F:damaged DNA binding"/>
    <property type="evidence" value="ECO:0007669"/>
    <property type="project" value="InterPro"/>
</dbReference>
<dbReference type="EMBL" id="AZFX01000029">
    <property type="protein sequence ID" value="KRM11283.1"/>
    <property type="molecule type" value="Genomic_DNA"/>
</dbReference>
<organism evidence="18 19">
    <name type="scientific">Lapidilactobacillus concavus DSM 17758</name>
    <dbReference type="NCBI Taxonomy" id="1423735"/>
    <lineage>
        <taxon>Bacteria</taxon>
        <taxon>Bacillati</taxon>
        <taxon>Bacillota</taxon>
        <taxon>Bacilli</taxon>
        <taxon>Lactobacillales</taxon>
        <taxon>Lactobacillaceae</taxon>
        <taxon>Lapidilactobacillus</taxon>
    </lineage>
</organism>
<evidence type="ECO:0000256" key="10">
    <source>
        <dbReference type="ARBA" id="ARBA00023204"/>
    </source>
</evidence>
<dbReference type="InterPro" id="IPR010979">
    <property type="entry name" value="Ribosomal_uS13-like_H2TH"/>
</dbReference>
<dbReference type="EC" id="3.2.2.23" evidence="15"/>
<dbReference type="AlphaFoldDB" id="A0A0R1W7P8"/>
<feature type="active site" description="Proton donor; for delta-elimination activity" evidence="15">
    <location>
        <position position="263"/>
    </location>
</feature>
<dbReference type="SUPFAM" id="SSF46946">
    <property type="entry name" value="S13-like H2TH domain"/>
    <property type="match status" value="1"/>
</dbReference>
<comment type="subunit">
    <text evidence="3 15">Monomer.</text>
</comment>
<feature type="active site" description="Proton donor" evidence="15">
    <location>
        <position position="3"/>
    </location>
</feature>
<dbReference type="PANTHER" id="PTHR22993">
    <property type="entry name" value="FORMAMIDOPYRIMIDINE-DNA GLYCOSYLASE"/>
    <property type="match status" value="1"/>
</dbReference>
<evidence type="ECO:0000256" key="5">
    <source>
        <dbReference type="ARBA" id="ARBA00022763"/>
    </source>
</evidence>
<evidence type="ECO:0000256" key="11">
    <source>
        <dbReference type="ARBA" id="ARBA00023239"/>
    </source>
</evidence>
<keyword evidence="6 15" id="KW-0863">Zinc-finger</keyword>
<dbReference type="SMART" id="SM00898">
    <property type="entry name" value="Fapy_DNA_glyco"/>
    <property type="match status" value="1"/>
</dbReference>
<name>A0A0R1W7P8_9LACO</name>
<dbReference type="NCBIfam" id="TIGR00577">
    <property type="entry name" value="fpg"/>
    <property type="match status" value="1"/>
</dbReference>
<keyword evidence="19" id="KW-1185">Reference proteome</keyword>
<comment type="cofactor">
    <cofactor evidence="15">
        <name>Zn(2+)</name>
        <dbReference type="ChEBI" id="CHEBI:29105"/>
    </cofactor>
    <text evidence="15">Binds 1 zinc ion per subunit.</text>
</comment>
<sequence length="281" mass="32101">MPELPEVETVRRSLLPLIQGRTITGVSVVYPKIIVGEPELFVTRLIGHRLETIDRRGKYLLFRFDRDLTMISHLRMEGKYFVRDTAVPDNKHVHVVFSFDQGVNLQYQDVRKFGRMQLVETGTENQVGGLKTLGPEPFSPEFTAEQLLEALSRHHKALKPVLLDQHAVTGLGNIYVDEVLWLSRLNPQLPADQLRLEQAQLLHDQIKFELQLAIDHGGTTIRSYVDAQGQQGQFQFDLHVYGRQGQPCERCGHLIQKIKLDGRGTHFCPHCQPLPSINEME</sequence>
<evidence type="ECO:0000256" key="4">
    <source>
        <dbReference type="ARBA" id="ARBA00022723"/>
    </source>
</evidence>
<comment type="caution">
    <text evidence="18">The sequence shown here is derived from an EMBL/GenBank/DDBJ whole genome shotgun (WGS) entry which is preliminary data.</text>
</comment>
<evidence type="ECO:0000256" key="14">
    <source>
        <dbReference type="ARBA" id="ARBA00044632"/>
    </source>
</evidence>
<comment type="catalytic activity">
    <reaction evidence="1 15">
        <text>Hydrolysis of DNA containing ring-opened 7-methylguanine residues, releasing 2,6-diamino-4-hydroxy-5-(N-methyl)formamidopyrimidine.</text>
        <dbReference type="EC" id="3.2.2.23"/>
    </reaction>
</comment>
<gene>
    <name evidence="15" type="primary">mutM</name>
    <name evidence="15" type="synonym">fpg</name>
    <name evidence="18" type="ORF">FC15_GL001050</name>
</gene>
<dbReference type="Pfam" id="PF06827">
    <property type="entry name" value="zf-FPG_IleRS"/>
    <property type="match status" value="1"/>
</dbReference>
<dbReference type="NCBIfam" id="NF002211">
    <property type="entry name" value="PRK01103.1"/>
    <property type="match status" value="1"/>
</dbReference>
<comment type="similarity">
    <text evidence="2 15">Belongs to the FPG family.</text>
</comment>
<keyword evidence="8 15" id="KW-0862">Zinc</keyword>
<dbReference type="SMART" id="SM01232">
    <property type="entry name" value="H2TH"/>
    <property type="match status" value="1"/>
</dbReference>
<dbReference type="SUPFAM" id="SSF57716">
    <property type="entry name" value="Glucocorticoid receptor-like (DNA-binding domain)"/>
    <property type="match status" value="1"/>
</dbReference>
<dbReference type="FunFam" id="1.10.8.50:FF:000003">
    <property type="entry name" value="Formamidopyrimidine-DNA glycosylase"/>
    <property type="match status" value="1"/>
</dbReference>
<dbReference type="GO" id="GO:0006284">
    <property type="term" value="P:base-excision repair"/>
    <property type="evidence" value="ECO:0007669"/>
    <property type="project" value="InterPro"/>
</dbReference>
<feature type="domain" description="FPG-type" evidence="16">
    <location>
        <begin position="239"/>
        <end position="273"/>
    </location>
</feature>
<feature type="binding site" evidence="15">
    <location>
        <position position="111"/>
    </location>
    <ligand>
        <name>DNA</name>
        <dbReference type="ChEBI" id="CHEBI:16991"/>
    </ligand>
</feature>
<keyword evidence="12 15" id="KW-0511">Multifunctional enzyme</keyword>
<dbReference type="PROSITE" id="PS01242">
    <property type="entry name" value="ZF_FPG_1"/>
    <property type="match status" value="1"/>
</dbReference>
<dbReference type="PANTHER" id="PTHR22993:SF9">
    <property type="entry name" value="FORMAMIDOPYRIMIDINE-DNA GLYCOSYLASE"/>
    <property type="match status" value="1"/>
</dbReference>
<dbReference type="InterPro" id="IPR015887">
    <property type="entry name" value="DNA_glyclase_Znf_dom_DNA_BS"/>
</dbReference>
<feature type="binding site" evidence="15">
    <location>
        <position position="92"/>
    </location>
    <ligand>
        <name>DNA</name>
        <dbReference type="ChEBI" id="CHEBI:16991"/>
    </ligand>
</feature>
<dbReference type="PROSITE" id="PS51066">
    <property type="entry name" value="ZF_FPG_2"/>
    <property type="match status" value="1"/>
</dbReference>
<evidence type="ECO:0000259" key="16">
    <source>
        <dbReference type="PROSITE" id="PS51066"/>
    </source>
</evidence>
<evidence type="ECO:0000256" key="12">
    <source>
        <dbReference type="ARBA" id="ARBA00023268"/>
    </source>
</evidence>
<dbReference type="InterPro" id="IPR015886">
    <property type="entry name" value="H2TH_FPG"/>
</dbReference>
<evidence type="ECO:0000256" key="6">
    <source>
        <dbReference type="ARBA" id="ARBA00022771"/>
    </source>
</evidence>
<dbReference type="Pfam" id="PF06831">
    <property type="entry name" value="H2TH"/>
    <property type="match status" value="1"/>
</dbReference>
<evidence type="ECO:0000256" key="13">
    <source>
        <dbReference type="ARBA" id="ARBA00023295"/>
    </source>
</evidence>
<dbReference type="InterPro" id="IPR012319">
    <property type="entry name" value="FPG_cat"/>
</dbReference>
<dbReference type="GO" id="GO:0034039">
    <property type="term" value="F:8-oxo-7,8-dihydroguanine DNA N-glycosylase activity"/>
    <property type="evidence" value="ECO:0007669"/>
    <property type="project" value="TreeGrafter"/>
</dbReference>
<evidence type="ECO:0000259" key="17">
    <source>
        <dbReference type="PROSITE" id="PS51068"/>
    </source>
</evidence>
<dbReference type="Pfam" id="PF01149">
    <property type="entry name" value="Fapy_DNA_glyco"/>
    <property type="match status" value="1"/>
</dbReference>
<dbReference type="InterPro" id="IPR000214">
    <property type="entry name" value="Znf_DNA_glyclase/AP_lyase"/>
</dbReference>
<evidence type="ECO:0000256" key="2">
    <source>
        <dbReference type="ARBA" id="ARBA00009409"/>
    </source>
</evidence>
<dbReference type="GO" id="GO:0140078">
    <property type="term" value="F:class I DNA-(apurinic or apyrimidinic site) endonuclease activity"/>
    <property type="evidence" value="ECO:0007669"/>
    <property type="project" value="UniProtKB-EC"/>
</dbReference>
<keyword evidence="5 15" id="KW-0227">DNA damage</keyword>
<keyword evidence="9 15" id="KW-0238">DNA-binding</keyword>
<dbReference type="CDD" id="cd08966">
    <property type="entry name" value="EcFpg-like_N"/>
    <property type="match status" value="1"/>
</dbReference>
<dbReference type="InterPro" id="IPR010663">
    <property type="entry name" value="Znf_FPG/IleRS"/>
</dbReference>
<dbReference type="Gene3D" id="1.10.8.50">
    <property type="match status" value="1"/>
</dbReference>
<dbReference type="RefSeq" id="WP_057823754.1">
    <property type="nucleotide sequence ID" value="NZ_AZFX01000029.1"/>
</dbReference>
<feature type="active site" description="Proton donor; for beta-elimination activity" evidence="15">
    <location>
        <position position="58"/>
    </location>
</feature>
<dbReference type="EC" id="4.2.99.18" evidence="15"/>
<dbReference type="SUPFAM" id="SSF81624">
    <property type="entry name" value="N-terminal domain of MutM-like DNA repair proteins"/>
    <property type="match status" value="1"/>
</dbReference>
<keyword evidence="7 15" id="KW-0378">Hydrolase</keyword>